<evidence type="ECO:0000313" key="7">
    <source>
        <dbReference type="Proteomes" id="UP001501371"/>
    </source>
</evidence>
<dbReference type="EMBL" id="BAAAKV010000020">
    <property type="protein sequence ID" value="GAA1167730.1"/>
    <property type="molecule type" value="Genomic_DNA"/>
</dbReference>
<dbReference type="SUPFAM" id="SSF53756">
    <property type="entry name" value="UDP-Glycosyltransferase/glycogen phosphorylase"/>
    <property type="match status" value="1"/>
</dbReference>
<keyword evidence="7" id="KW-1185">Reference proteome</keyword>
<dbReference type="PANTHER" id="PTHR12526:SF635">
    <property type="entry name" value="GLYCOSYL TRANSFERASE GROUP 1"/>
    <property type="match status" value="1"/>
</dbReference>
<organism evidence="6 7">
    <name type="scientific">Streptomyces hebeiensis</name>
    <dbReference type="NCBI Taxonomy" id="229486"/>
    <lineage>
        <taxon>Bacteria</taxon>
        <taxon>Bacillati</taxon>
        <taxon>Actinomycetota</taxon>
        <taxon>Actinomycetes</taxon>
        <taxon>Kitasatosporales</taxon>
        <taxon>Streptomycetaceae</taxon>
        <taxon>Streptomyces</taxon>
    </lineage>
</organism>
<dbReference type="InterPro" id="IPR028098">
    <property type="entry name" value="Glyco_trans_4-like_N"/>
</dbReference>
<dbReference type="PANTHER" id="PTHR12526">
    <property type="entry name" value="GLYCOSYLTRANSFERASE"/>
    <property type="match status" value="1"/>
</dbReference>
<evidence type="ECO:0000256" key="2">
    <source>
        <dbReference type="ARBA" id="ARBA00022676"/>
    </source>
</evidence>
<evidence type="ECO:0000259" key="4">
    <source>
        <dbReference type="Pfam" id="PF00534"/>
    </source>
</evidence>
<evidence type="ECO:0000256" key="3">
    <source>
        <dbReference type="ARBA" id="ARBA00022679"/>
    </source>
</evidence>
<keyword evidence="2" id="KW-0328">Glycosyltransferase</keyword>
<evidence type="ECO:0000313" key="6">
    <source>
        <dbReference type="EMBL" id="GAA1167730.1"/>
    </source>
</evidence>
<dbReference type="Gene3D" id="3.40.50.2000">
    <property type="entry name" value="Glycogen Phosphorylase B"/>
    <property type="match status" value="2"/>
</dbReference>
<keyword evidence="3" id="KW-0808">Transferase</keyword>
<evidence type="ECO:0000256" key="1">
    <source>
        <dbReference type="ARBA" id="ARBA00021292"/>
    </source>
</evidence>
<dbReference type="Pfam" id="PF13439">
    <property type="entry name" value="Glyco_transf_4"/>
    <property type="match status" value="1"/>
</dbReference>
<comment type="caution">
    <text evidence="6">The sequence shown here is derived from an EMBL/GenBank/DDBJ whole genome shotgun (WGS) entry which is preliminary data.</text>
</comment>
<dbReference type="RefSeq" id="WP_344274830.1">
    <property type="nucleotide sequence ID" value="NZ_BAAAKV010000020.1"/>
</dbReference>
<dbReference type="InterPro" id="IPR001296">
    <property type="entry name" value="Glyco_trans_1"/>
</dbReference>
<feature type="domain" description="Glycosyltransferase subfamily 4-like N-terminal" evidence="5">
    <location>
        <begin position="30"/>
        <end position="203"/>
    </location>
</feature>
<sequence>MKHAAHVQGRVAMVSEHAGPLAALGGPDAGGQNVYVAQLARQLARRGHEVTVYTRRDSPDPPDLVTTPDGVRVVHVPAGPPGFVPKDRLLCHMPEFGAFLARAWRAAPPHVVHAHFWMSGLAALDGVRGLGVPVVQTYHALGTVKRRHQGADDTSPPERVGIEARIGRECARVLATCADEAAELAAMGVGRDRVSIVPCGVDPVHFAPVPGAVRSPGRPGAPRRLLAVGRLVPRKGFDRAVRALAEVPDAELLIAGGPAPGDPLLADPEAERLRKTAAEYGVADRVRLLGGVPHADMPHLMSGADLVLSLPRYEPFGIVPIEAMACRTPVVATAVGGHLDTVVDGVTGALVDPDDGGSGLVAVVRALLDDPDRLERYGAAGRRRALALYTWDRVADGVERVYRELAPVFSPLPGGAR</sequence>
<dbReference type="Proteomes" id="UP001501371">
    <property type="component" value="Unassembled WGS sequence"/>
</dbReference>
<gene>
    <name evidence="6" type="ORF">GCM10009654_26100</name>
</gene>
<reference evidence="6 7" key="1">
    <citation type="journal article" date="2019" name="Int. J. Syst. Evol. Microbiol.">
        <title>The Global Catalogue of Microorganisms (GCM) 10K type strain sequencing project: providing services to taxonomists for standard genome sequencing and annotation.</title>
        <authorList>
            <consortium name="The Broad Institute Genomics Platform"/>
            <consortium name="The Broad Institute Genome Sequencing Center for Infectious Disease"/>
            <person name="Wu L."/>
            <person name="Ma J."/>
        </authorList>
    </citation>
    <scope>NUCLEOTIDE SEQUENCE [LARGE SCALE GENOMIC DNA]</scope>
    <source>
        <strain evidence="6 7">JCM 12696</strain>
    </source>
</reference>
<feature type="domain" description="Glycosyl transferase family 1" evidence="4">
    <location>
        <begin position="216"/>
        <end position="384"/>
    </location>
</feature>
<proteinExistence type="predicted"/>
<name>A0ABN1UTN3_9ACTN</name>
<evidence type="ECO:0000259" key="5">
    <source>
        <dbReference type="Pfam" id="PF13439"/>
    </source>
</evidence>
<dbReference type="Pfam" id="PF00534">
    <property type="entry name" value="Glycos_transf_1"/>
    <property type="match status" value="1"/>
</dbReference>
<accession>A0ABN1UTN3</accession>
<protein>
    <recommendedName>
        <fullName evidence="1">D-inositol 3-phosphate glycosyltransferase</fullName>
    </recommendedName>
</protein>